<comment type="caution">
    <text evidence="1">The sequence shown here is derived from an EMBL/GenBank/DDBJ whole genome shotgun (WGS) entry which is preliminary data.</text>
</comment>
<reference evidence="1" key="1">
    <citation type="submission" date="2023-08" db="EMBL/GenBank/DDBJ databases">
        <title>Black Yeasts Isolated from many extreme environments.</title>
        <authorList>
            <person name="Coleine C."/>
            <person name="Stajich J.E."/>
            <person name="Selbmann L."/>
        </authorList>
    </citation>
    <scope>NUCLEOTIDE SEQUENCE</scope>
    <source>
        <strain evidence="1">CCFEE 5810</strain>
    </source>
</reference>
<evidence type="ECO:0000313" key="2">
    <source>
        <dbReference type="Proteomes" id="UP001310594"/>
    </source>
</evidence>
<dbReference type="Proteomes" id="UP001310594">
    <property type="component" value="Unassembled WGS sequence"/>
</dbReference>
<proteinExistence type="predicted"/>
<organism evidence="1 2">
    <name type="scientific">Elasticomyces elasticus</name>
    <dbReference type="NCBI Taxonomy" id="574655"/>
    <lineage>
        <taxon>Eukaryota</taxon>
        <taxon>Fungi</taxon>
        <taxon>Dikarya</taxon>
        <taxon>Ascomycota</taxon>
        <taxon>Pezizomycotina</taxon>
        <taxon>Dothideomycetes</taxon>
        <taxon>Dothideomycetidae</taxon>
        <taxon>Mycosphaerellales</taxon>
        <taxon>Teratosphaeriaceae</taxon>
        <taxon>Elasticomyces</taxon>
    </lineage>
</organism>
<accession>A0AAN7ZYE8</accession>
<dbReference type="AlphaFoldDB" id="A0AAN7ZYE8"/>
<name>A0AAN7ZYE8_9PEZI</name>
<gene>
    <name evidence="1" type="ORF">LTR97_011756</name>
</gene>
<evidence type="ECO:0000313" key="1">
    <source>
        <dbReference type="EMBL" id="KAK5691104.1"/>
    </source>
</evidence>
<sequence>MSTAYQSLRSASSAAPIPTVTSFAALAAITSATVNPRELQQLFDREGLLYVPHLSHKLKMSTSHHQAIMLGLNGSNSGIEFKPGSPSDSYKFQEMPVTSAFGIPLLMKLLPMPGSSGPHVYEQHFSIDPGPKSPTFGESLLTASTAPATRAILLMRKDGGYLQVDQMISIVTYLVGFVPGQVFREIKRRETAGEICDREVLMKQRLTPRTFGLVFDVVKEDALKQPGKGYWVDVECPVPIASEGDLAESEGNLTAVQRYEGYLADVDTEEPSTILD</sequence>
<dbReference type="EMBL" id="JAVRQU010000022">
    <property type="protein sequence ID" value="KAK5691104.1"/>
    <property type="molecule type" value="Genomic_DNA"/>
</dbReference>
<protein>
    <submittedName>
        <fullName evidence="1">Uncharacterized protein</fullName>
    </submittedName>
</protein>